<dbReference type="GO" id="GO:0102193">
    <property type="term" value="F:protein-ribulosamine 3-kinase activity"/>
    <property type="evidence" value="ECO:0007669"/>
    <property type="project" value="UniProtKB-EC"/>
</dbReference>
<gene>
    <name evidence="3" type="ORF">IMSHALPRED_010832</name>
</gene>
<evidence type="ECO:0000313" key="3">
    <source>
        <dbReference type="EMBL" id="CAF9936607.1"/>
    </source>
</evidence>
<comment type="catalytic activity">
    <reaction evidence="2">
        <text>N(6)-D-ribulosyl-L-lysyl-[protein] + ATP = N(6)-(3-O-phospho-D-ribulosyl)-L-lysyl-[protein] + ADP + H(+)</text>
        <dbReference type="Rhea" id="RHEA:48432"/>
        <dbReference type="Rhea" id="RHEA-COMP:12103"/>
        <dbReference type="Rhea" id="RHEA-COMP:12104"/>
        <dbReference type="ChEBI" id="CHEBI:15378"/>
        <dbReference type="ChEBI" id="CHEBI:30616"/>
        <dbReference type="ChEBI" id="CHEBI:90418"/>
        <dbReference type="ChEBI" id="CHEBI:90420"/>
        <dbReference type="ChEBI" id="CHEBI:456216"/>
        <dbReference type="EC" id="2.7.1.172"/>
    </reaction>
    <physiologicalReaction direction="left-to-right" evidence="2">
        <dbReference type="Rhea" id="RHEA:48433"/>
    </physiologicalReaction>
</comment>
<dbReference type="Proteomes" id="UP000664534">
    <property type="component" value="Unassembled WGS sequence"/>
</dbReference>
<organism evidence="3 4">
    <name type="scientific">Imshaugia aleurites</name>
    <dbReference type="NCBI Taxonomy" id="172621"/>
    <lineage>
        <taxon>Eukaryota</taxon>
        <taxon>Fungi</taxon>
        <taxon>Dikarya</taxon>
        <taxon>Ascomycota</taxon>
        <taxon>Pezizomycotina</taxon>
        <taxon>Lecanoromycetes</taxon>
        <taxon>OSLEUM clade</taxon>
        <taxon>Lecanoromycetidae</taxon>
        <taxon>Lecanorales</taxon>
        <taxon>Lecanorineae</taxon>
        <taxon>Parmeliaceae</taxon>
        <taxon>Imshaugia</taxon>
    </lineage>
</organism>
<evidence type="ECO:0000256" key="2">
    <source>
        <dbReference type="ARBA" id="ARBA00048655"/>
    </source>
</evidence>
<reference evidence="3" key="1">
    <citation type="submission" date="2021-03" db="EMBL/GenBank/DDBJ databases">
        <authorList>
            <person name="Tagirdzhanova G."/>
        </authorList>
    </citation>
    <scope>NUCLEOTIDE SEQUENCE</scope>
</reference>
<sequence>MNYNGAEGLEFGGGNTKLDPSVSAQLPKGCRVVSTEGHGVSFWANTGRIEVELADGTPQSFFIKVISNERGKNMLHGEFESMSAIHTLLPDFAPKPMAWGTYATIPDTHFFLCQFREMIDEMPDPHRFTARLAALHQKSQSPEGKFGFHVTTYTGNLPQINEWEASWETYFTKSMRQALELELEAKGPDPEFDTLIPVLFDRVIPRLLRPLESEGRVVKPSLVHGDLWYANSGIEVGTGESLIFDACSFYAHNESHTYAFDEDEFGQWLPVCNRFGAEYLAAYHSYIQISPPEEDYDGRLDLYKLRFNTHVSALFTSNQTLREQYESLFAPLQTEPSLT</sequence>
<dbReference type="OrthoDB" id="5772781at2759"/>
<evidence type="ECO:0000256" key="1">
    <source>
        <dbReference type="ARBA" id="ARBA00011961"/>
    </source>
</evidence>
<dbReference type="SUPFAM" id="SSF56112">
    <property type="entry name" value="Protein kinase-like (PK-like)"/>
    <property type="match status" value="1"/>
</dbReference>
<proteinExistence type="predicted"/>
<protein>
    <recommendedName>
        <fullName evidence="1">protein-ribulosamine 3-kinase</fullName>
        <ecNumber evidence="1">2.7.1.172</ecNumber>
    </recommendedName>
</protein>
<dbReference type="PANTHER" id="PTHR12149">
    <property type="entry name" value="FRUCTOSAMINE 3 KINASE-RELATED PROTEIN"/>
    <property type="match status" value="1"/>
</dbReference>
<dbReference type="InterPro" id="IPR011009">
    <property type="entry name" value="Kinase-like_dom_sf"/>
</dbReference>
<dbReference type="EC" id="2.7.1.172" evidence="1"/>
<dbReference type="Pfam" id="PF03881">
    <property type="entry name" value="Fructosamin_kin"/>
    <property type="match status" value="1"/>
</dbReference>
<dbReference type="InterPro" id="IPR016477">
    <property type="entry name" value="Fructo-/Ketosamine-3-kinase"/>
</dbReference>
<name>A0A8H3IQH7_9LECA</name>
<accession>A0A8H3IQH7</accession>
<dbReference type="PANTHER" id="PTHR12149:SF8">
    <property type="entry name" value="PROTEIN-RIBULOSAMINE 3-KINASE"/>
    <property type="match status" value="1"/>
</dbReference>
<dbReference type="Gene3D" id="3.90.1200.10">
    <property type="match status" value="1"/>
</dbReference>
<comment type="caution">
    <text evidence="3">The sequence shown here is derived from an EMBL/GenBank/DDBJ whole genome shotgun (WGS) entry which is preliminary data.</text>
</comment>
<dbReference type="AlphaFoldDB" id="A0A8H3IQH7"/>
<evidence type="ECO:0000313" key="4">
    <source>
        <dbReference type="Proteomes" id="UP000664534"/>
    </source>
</evidence>
<dbReference type="EMBL" id="CAJPDT010000092">
    <property type="protein sequence ID" value="CAF9936607.1"/>
    <property type="molecule type" value="Genomic_DNA"/>
</dbReference>
<keyword evidence="4" id="KW-1185">Reference proteome</keyword>